<reference evidence="1" key="2">
    <citation type="journal article" date="2021" name="PeerJ">
        <title>Extensive microbial diversity within the chicken gut microbiome revealed by metagenomics and culture.</title>
        <authorList>
            <person name="Gilroy R."/>
            <person name="Ravi A."/>
            <person name="Getino M."/>
            <person name="Pursley I."/>
            <person name="Horton D.L."/>
            <person name="Alikhan N.F."/>
            <person name="Baker D."/>
            <person name="Gharbi K."/>
            <person name="Hall N."/>
            <person name="Watson M."/>
            <person name="Adriaenssens E.M."/>
            <person name="Foster-Nyarko E."/>
            <person name="Jarju S."/>
            <person name="Secka A."/>
            <person name="Antonio M."/>
            <person name="Oren A."/>
            <person name="Chaudhuri R.R."/>
            <person name="La Ragione R."/>
            <person name="Hildebrand F."/>
            <person name="Pallen M.J."/>
        </authorList>
    </citation>
    <scope>NUCLEOTIDE SEQUENCE</scope>
    <source>
        <strain evidence="1">CHK184-20233</strain>
    </source>
</reference>
<dbReference type="EMBL" id="DVHC01000012">
    <property type="protein sequence ID" value="HIR58589.1"/>
    <property type="molecule type" value="Genomic_DNA"/>
</dbReference>
<organism evidence="1 2">
    <name type="scientific">Candidatus Onthousia excrementipullorum</name>
    <dbReference type="NCBI Taxonomy" id="2840884"/>
    <lineage>
        <taxon>Bacteria</taxon>
        <taxon>Bacillati</taxon>
        <taxon>Bacillota</taxon>
        <taxon>Bacilli</taxon>
        <taxon>Candidatus Onthousia</taxon>
    </lineage>
</organism>
<evidence type="ECO:0000313" key="1">
    <source>
        <dbReference type="EMBL" id="HIR58589.1"/>
    </source>
</evidence>
<dbReference type="Gene3D" id="3.40.50.300">
    <property type="entry name" value="P-loop containing nucleotide triphosphate hydrolases"/>
    <property type="match status" value="1"/>
</dbReference>
<dbReference type="AlphaFoldDB" id="A0A9D1DT28"/>
<name>A0A9D1DT28_9FIRM</name>
<comment type="caution">
    <text evidence="1">The sequence shown here is derived from an EMBL/GenBank/DDBJ whole genome shotgun (WGS) entry which is preliminary data.</text>
</comment>
<proteinExistence type="predicted"/>
<gene>
    <name evidence="1" type="ORF">IAB38_00915</name>
</gene>
<protein>
    <recommendedName>
        <fullName evidence="3">SF4 helicase domain-containing protein</fullName>
    </recommendedName>
</protein>
<sequence>MVSEEFIRIFKTNVIHQELVSNINYLKEADVLTIEESELCNSMLEQLELTNKIDLKKSLTQLLDKENVPDFENIEGYERLELESKIDEFIKERKKEKEDELLELLISELEHGEISKNATKVFFDKYIDIVDIKDDNVYDNLGKIEDVEINISSCVDFIDEKIHGLQNGTLTTIIGEDDVCKSMWAINVAYEAILQGKNVLYLTPSYNKETIYKRFIVRHSCDVNRFDKPFTFDDPYSDYDKDNYLKVYTDFKMNYLKHLILFDESEFIISTRYNLQKLIAYAEDKFLKATEDGILLIIIDDFTQMKLDNGRRSITNIHTIISEYYKYLKNQARNLLGTERKISILTTINSYYLYDVRNNVPKELKVLSDNIFSICADIYRKNPNKFEISVLQSYNGYSSDYTKTVPVDYKYWHIKNEEAPEESFQSLLEKEKEENKILRSDLNFAKNIINTSDILQSSLALNNILE</sequence>
<reference evidence="1" key="1">
    <citation type="submission" date="2020-10" db="EMBL/GenBank/DDBJ databases">
        <authorList>
            <person name="Gilroy R."/>
        </authorList>
    </citation>
    <scope>NUCLEOTIDE SEQUENCE</scope>
    <source>
        <strain evidence="1">CHK184-20233</strain>
    </source>
</reference>
<dbReference type="InterPro" id="IPR027417">
    <property type="entry name" value="P-loop_NTPase"/>
</dbReference>
<dbReference type="Proteomes" id="UP000824232">
    <property type="component" value="Unassembled WGS sequence"/>
</dbReference>
<dbReference type="SUPFAM" id="SSF52540">
    <property type="entry name" value="P-loop containing nucleoside triphosphate hydrolases"/>
    <property type="match status" value="1"/>
</dbReference>
<evidence type="ECO:0008006" key="3">
    <source>
        <dbReference type="Google" id="ProtNLM"/>
    </source>
</evidence>
<accession>A0A9D1DT28</accession>
<evidence type="ECO:0000313" key="2">
    <source>
        <dbReference type="Proteomes" id="UP000824232"/>
    </source>
</evidence>